<protein>
    <submittedName>
        <fullName evidence="1">Uncharacterized protein</fullName>
    </submittedName>
</protein>
<organism evidence="1 2">
    <name type="scientific">Eubacterium multiforme</name>
    <dbReference type="NCBI Taxonomy" id="83339"/>
    <lineage>
        <taxon>Bacteria</taxon>
        <taxon>Bacillati</taxon>
        <taxon>Bacillota</taxon>
        <taxon>Clostridia</taxon>
        <taxon>Eubacteriales</taxon>
        <taxon>Eubacteriaceae</taxon>
        <taxon>Eubacterium</taxon>
    </lineage>
</organism>
<dbReference type="EMBL" id="JAUSUF010000009">
    <property type="protein sequence ID" value="MDQ0150406.1"/>
    <property type="molecule type" value="Genomic_DNA"/>
</dbReference>
<name>A0ABT9UVQ8_9FIRM</name>
<keyword evidence="2" id="KW-1185">Reference proteome</keyword>
<dbReference type="RefSeq" id="WP_307487075.1">
    <property type="nucleotide sequence ID" value="NZ_JAUSUF010000009.1"/>
</dbReference>
<gene>
    <name evidence="1" type="ORF">J2S18_002353</name>
</gene>
<comment type="caution">
    <text evidence="1">The sequence shown here is derived from an EMBL/GenBank/DDBJ whole genome shotgun (WGS) entry which is preliminary data.</text>
</comment>
<proteinExistence type="predicted"/>
<sequence length="145" mass="16748">MANIRIFNKKIQWDGLNLTCVMERYLDTDNIALEVYDEYGEFYECITLDYKEKLPKSNNAIINNRNECEGVLSALTSANAAKVVGKIDVNLLMRDLVVVNSREFKEIDEDVFLEFAKSTFMDLNSFLNDINKKDEEEVAVEETEQ</sequence>
<accession>A0ABT9UVQ8</accession>
<evidence type="ECO:0000313" key="1">
    <source>
        <dbReference type="EMBL" id="MDQ0150406.1"/>
    </source>
</evidence>
<evidence type="ECO:0000313" key="2">
    <source>
        <dbReference type="Proteomes" id="UP001228504"/>
    </source>
</evidence>
<dbReference type="Proteomes" id="UP001228504">
    <property type="component" value="Unassembled WGS sequence"/>
</dbReference>
<reference evidence="1 2" key="1">
    <citation type="submission" date="2023-07" db="EMBL/GenBank/DDBJ databases">
        <title>Genomic Encyclopedia of Type Strains, Phase IV (KMG-IV): sequencing the most valuable type-strain genomes for metagenomic binning, comparative biology and taxonomic classification.</title>
        <authorList>
            <person name="Goeker M."/>
        </authorList>
    </citation>
    <scope>NUCLEOTIDE SEQUENCE [LARGE SCALE GENOMIC DNA]</scope>
    <source>
        <strain evidence="1 2">DSM 20694</strain>
    </source>
</reference>